<name>A0A9P6VW46_RHOMI</name>
<dbReference type="PANTHER" id="PTHR10556:SF28">
    <property type="entry name" value="VERY-LONG-CHAIN ENOYL-COA REDUCTASE"/>
    <property type="match status" value="1"/>
</dbReference>
<protein>
    <recommendedName>
        <fullName evidence="4">very-long-chain enoyl-CoA reductase</fullName>
        <ecNumber evidence="4">1.3.1.93</ecNumber>
    </recommendedName>
</protein>
<dbReference type="PROSITE" id="PS50244">
    <property type="entry name" value="S5A_REDUCTASE"/>
    <property type="match status" value="1"/>
</dbReference>
<keyword evidence="5" id="KW-0444">Lipid biosynthesis</keyword>
<comment type="pathway">
    <text evidence="2">Lipid metabolism; fatty acid biosynthesis.</text>
</comment>
<keyword evidence="11" id="KW-0560">Oxidoreductase</keyword>
<evidence type="ECO:0000256" key="14">
    <source>
        <dbReference type="ARBA" id="ARBA00023160"/>
    </source>
</evidence>
<feature type="transmembrane region" description="Helical" evidence="17">
    <location>
        <begin position="249"/>
        <end position="268"/>
    </location>
</feature>
<evidence type="ECO:0000313" key="20">
    <source>
        <dbReference type="Proteomes" id="UP000777482"/>
    </source>
</evidence>
<evidence type="ECO:0000256" key="13">
    <source>
        <dbReference type="ARBA" id="ARBA00023136"/>
    </source>
</evidence>
<feature type="domain" description="3-oxo-5-alpha-steroid 4-dehydrogenase C-terminal" evidence="18">
    <location>
        <begin position="139"/>
        <end position="293"/>
    </location>
</feature>
<keyword evidence="14" id="KW-0275">Fatty acid biosynthesis</keyword>
<accession>A0A9P6VW46</accession>
<evidence type="ECO:0000256" key="9">
    <source>
        <dbReference type="ARBA" id="ARBA00022857"/>
    </source>
</evidence>
<evidence type="ECO:0000256" key="8">
    <source>
        <dbReference type="ARBA" id="ARBA00022832"/>
    </source>
</evidence>
<dbReference type="InterPro" id="IPR039357">
    <property type="entry name" value="SRD5A/TECR"/>
</dbReference>
<evidence type="ECO:0000256" key="16">
    <source>
        <dbReference type="ARBA" id="ARBA00058640"/>
    </source>
</evidence>
<gene>
    <name evidence="19" type="primary">TSC13</name>
    <name evidence="19" type="ORF">C6P46_000867</name>
</gene>
<dbReference type="InterPro" id="IPR001104">
    <property type="entry name" value="3-oxo-5_a-steroid_4-DH_C"/>
</dbReference>
<proteinExistence type="inferred from homology"/>
<dbReference type="GO" id="GO:0042761">
    <property type="term" value="P:very long-chain fatty acid biosynthetic process"/>
    <property type="evidence" value="ECO:0007669"/>
    <property type="project" value="TreeGrafter"/>
</dbReference>
<comment type="subcellular location">
    <subcellularLocation>
        <location evidence="1">Endoplasmic reticulum membrane</location>
        <topology evidence="1">Multi-pass membrane protein</topology>
    </subcellularLocation>
</comment>
<sequence length="294" mass="32808">MAFTVTVKPRSSKPSKRFPLTVELAAPKPTLDVNRQRITTVDKKVPLDTDEQLLTDLGVKSGDQLEIKDLGPQIAWKTVVRILSTPGYFGAAMPEFAHCSFPATENSSSPNTIALVLILLHYAKRELETLFVHRFSSATMPFFNIFKNSGHYWGLSGVLLAAPLYGPWNGAAALKGTRLESDAWLYGWTALWAFAELSNLKTHLTLASLRPKGTKVRQVPRGYGFHTVSCGNYFFEAIAWGAFTGLTLNWAAALFTAVAVGQMYVWAVKKHRRYRKEFGDKYPRGRKAMFPFIA</sequence>
<evidence type="ECO:0000256" key="3">
    <source>
        <dbReference type="ARBA" id="ARBA00007742"/>
    </source>
</evidence>
<evidence type="ECO:0000256" key="7">
    <source>
        <dbReference type="ARBA" id="ARBA00022824"/>
    </source>
</evidence>
<keyword evidence="13 17" id="KW-0472">Membrane</keyword>
<evidence type="ECO:0000256" key="11">
    <source>
        <dbReference type="ARBA" id="ARBA00023002"/>
    </source>
</evidence>
<keyword evidence="12" id="KW-0443">Lipid metabolism</keyword>
<evidence type="ECO:0000256" key="6">
    <source>
        <dbReference type="ARBA" id="ARBA00022692"/>
    </source>
</evidence>
<keyword evidence="20" id="KW-1185">Reference proteome</keyword>
<evidence type="ECO:0000256" key="5">
    <source>
        <dbReference type="ARBA" id="ARBA00022516"/>
    </source>
</evidence>
<evidence type="ECO:0000256" key="2">
    <source>
        <dbReference type="ARBA" id="ARBA00005194"/>
    </source>
</evidence>
<keyword evidence="10 17" id="KW-1133">Transmembrane helix</keyword>
<keyword evidence="6 17" id="KW-0812">Transmembrane</keyword>
<evidence type="ECO:0000256" key="17">
    <source>
        <dbReference type="SAM" id="Phobius"/>
    </source>
</evidence>
<organism evidence="19 20">
    <name type="scientific">Rhodotorula mucilaginosa</name>
    <name type="common">Yeast</name>
    <name type="synonym">Rhodotorula rubra</name>
    <dbReference type="NCBI Taxonomy" id="5537"/>
    <lineage>
        <taxon>Eukaryota</taxon>
        <taxon>Fungi</taxon>
        <taxon>Dikarya</taxon>
        <taxon>Basidiomycota</taxon>
        <taxon>Pucciniomycotina</taxon>
        <taxon>Microbotryomycetes</taxon>
        <taxon>Sporidiobolales</taxon>
        <taxon>Sporidiobolaceae</taxon>
        <taxon>Rhodotorula</taxon>
    </lineage>
</organism>
<dbReference type="GO" id="GO:0005789">
    <property type="term" value="C:endoplasmic reticulum membrane"/>
    <property type="evidence" value="ECO:0007669"/>
    <property type="project" value="UniProtKB-SubCell"/>
</dbReference>
<reference evidence="19 20" key="1">
    <citation type="submission" date="2020-11" db="EMBL/GenBank/DDBJ databases">
        <title>Kefir isolates.</title>
        <authorList>
            <person name="Marcisauskas S."/>
            <person name="Kim Y."/>
            <person name="Blasche S."/>
        </authorList>
    </citation>
    <scope>NUCLEOTIDE SEQUENCE [LARGE SCALE GENOMIC DNA]</scope>
    <source>
        <strain evidence="19 20">KR</strain>
    </source>
</reference>
<keyword evidence="7" id="KW-0256">Endoplasmic reticulum</keyword>
<keyword evidence="9" id="KW-0521">NADP</keyword>
<dbReference type="Proteomes" id="UP000777482">
    <property type="component" value="Unassembled WGS sequence"/>
</dbReference>
<dbReference type="EC" id="1.3.1.93" evidence="4"/>
<dbReference type="FunFam" id="1.20.120.1630:FF:000010">
    <property type="entry name" value="Steroid alpha reductase family protein"/>
    <property type="match status" value="1"/>
</dbReference>
<dbReference type="Pfam" id="PF02544">
    <property type="entry name" value="Steroid_dh"/>
    <property type="match status" value="1"/>
</dbReference>
<dbReference type="EMBL" id="PUHQ01000119">
    <property type="protein sequence ID" value="KAG0655470.1"/>
    <property type="molecule type" value="Genomic_DNA"/>
</dbReference>
<evidence type="ECO:0000259" key="18">
    <source>
        <dbReference type="Pfam" id="PF02544"/>
    </source>
</evidence>
<comment type="caution">
    <text evidence="19">The sequence shown here is derived from an EMBL/GenBank/DDBJ whole genome shotgun (WGS) entry which is preliminary data.</text>
</comment>
<comment type="catalytic activity">
    <reaction evidence="15">
        <text>a very-long-chain 2,3-saturated fatty acyl-CoA + NADP(+) = a very-long-chain (2E)-enoyl-CoA + NADPH + H(+)</text>
        <dbReference type="Rhea" id="RHEA:14473"/>
        <dbReference type="ChEBI" id="CHEBI:15378"/>
        <dbReference type="ChEBI" id="CHEBI:57783"/>
        <dbReference type="ChEBI" id="CHEBI:58349"/>
        <dbReference type="ChEBI" id="CHEBI:83724"/>
        <dbReference type="ChEBI" id="CHEBI:83728"/>
        <dbReference type="EC" id="1.3.1.93"/>
    </reaction>
</comment>
<evidence type="ECO:0000256" key="1">
    <source>
        <dbReference type="ARBA" id="ARBA00004477"/>
    </source>
</evidence>
<evidence type="ECO:0000256" key="12">
    <source>
        <dbReference type="ARBA" id="ARBA00023098"/>
    </source>
</evidence>
<dbReference type="AlphaFoldDB" id="A0A9P6VW46"/>
<evidence type="ECO:0000313" key="19">
    <source>
        <dbReference type="EMBL" id="KAG0655470.1"/>
    </source>
</evidence>
<evidence type="ECO:0000256" key="4">
    <source>
        <dbReference type="ARBA" id="ARBA00012530"/>
    </source>
</evidence>
<keyword evidence="8" id="KW-0276">Fatty acid metabolism</keyword>
<evidence type="ECO:0000256" key="10">
    <source>
        <dbReference type="ARBA" id="ARBA00022989"/>
    </source>
</evidence>
<dbReference type="GO" id="GO:0102758">
    <property type="term" value="F:very-long-chain enoyl-CoA reductase activity"/>
    <property type="evidence" value="ECO:0007669"/>
    <property type="project" value="UniProtKB-EC"/>
</dbReference>
<dbReference type="OrthoDB" id="540503at2759"/>
<evidence type="ECO:0000256" key="15">
    <source>
        <dbReference type="ARBA" id="ARBA00051495"/>
    </source>
</evidence>
<comment type="function">
    <text evidence="16">Catalyzes the last of the four reactions of the long-chain fatty acids elongation cycle. This endoplasmic reticulum-bound enzymatic process, allows the addition of 2 carbons to the chain of long- and very long-chain fatty acids/VLCFAs per cycle. This enzyme reduces the trans-2,3-enoyl-CoA fatty acid intermediate to an acyl-CoA that can be further elongated by entering a new cycle of elongation. Thereby, it participates in the production of VLCFAs of different chain lengths that are involved in multiple biological processes as precursors of membrane lipids and lipid mediators.</text>
</comment>
<dbReference type="PANTHER" id="PTHR10556">
    <property type="entry name" value="3-OXO-5-ALPHA-STEROID 4-DEHYDROGENASE"/>
    <property type="match status" value="1"/>
</dbReference>
<comment type="similarity">
    <text evidence="3">Belongs to the steroid 5-alpha reductase family.</text>
</comment>